<sequence>MQRLPEPLKLLVEQLSRLPGLGPKSALRLAMTLLKWPENNTRSLGKAIYELRDKLHLCSLCGSLTDVDPCAICTDTGRSRDTLCLVSEWDSLLALEDGGFYKGQYMILGGLIAPLDNVTPEQLELNRLQRRLAEGEITELIFALGTTMEAENTAAYVKQLVAARFPHIRVTRLAQGIPLGSEVKFVDKETLRQSLNYRQDV</sequence>
<evidence type="ECO:0000256" key="4">
    <source>
        <dbReference type="ARBA" id="ARBA00022833"/>
    </source>
</evidence>
<dbReference type="GO" id="GO:0006310">
    <property type="term" value="P:DNA recombination"/>
    <property type="evidence" value="ECO:0007669"/>
    <property type="project" value="UniProtKB-UniRule"/>
</dbReference>
<dbReference type="GO" id="GO:0006281">
    <property type="term" value="P:DNA repair"/>
    <property type="evidence" value="ECO:0007669"/>
    <property type="project" value="UniProtKB-UniRule"/>
</dbReference>
<evidence type="ECO:0000313" key="9">
    <source>
        <dbReference type="EMBL" id="GFM38571.1"/>
    </source>
</evidence>
<proteinExistence type="inferred from homology"/>
<dbReference type="InterPro" id="IPR015967">
    <property type="entry name" value="Rcmb_RecR_Znf"/>
</dbReference>
<dbReference type="Gene3D" id="3.30.60.80">
    <property type="match status" value="1"/>
</dbReference>
<comment type="similarity">
    <text evidence="7">Belongs to the RecR family.</text>
</comment>
<dbReference type="InterPro" id="IPR000093">
    <property type="entry name" value="DNA_Rcmb_RecR"/>
</dbReference>
<protein>
    <recommendedName>
        <fullName evidence="7">Recombination protein RecR</fullName>
    </recommendedName>
</protein>
<dbReference type="AlphaFoldDB" id="A0A7J0BZK1"/>
<keyword evidence="2 7" id="KW-0227">DNA damage</keyword>
<dbReference type="Gene3D" id="1.10.8.420">
    <property type="entry name" value="RecR Domain 1"/>
    <property type="match status" value="1"/>
</dbReference>
<evidence type="ECO:0000256" key="6">
    <source>
        <dbReference type="ARBA" id="ARBA00023204"/>
    </source>
</evidence>
<dbReference type="RefSeq" id="WP_174411179.1">
    <property type="nucleotide sequence ID" value="NZ_BLVP01000043.1"/>
</dbReference>
<organism evidence="9 10">
    <name type="scientific">Desulfovibrio psychrotolerans</name>
    <dbReference type="NCBI Taxonomy" id="415242"/>
    <lineage>
        <taxon>Bacteria</taxon>
        <taxon>Pseudomonadati</taxon>
        <taxon>Thermodesulfobacteriota</taxon>
        <taxon>Desulfovibrionia</taxon>
        <taxon>Desulfovibrionales</taxon>
        <taxon>Desulfovibrionaceae</taxon>
        <taxon>Desulfovibrio</taxon>
    </lineage>
</organism>
<evidence type="ECO:0000259" key="8">
    <source>
        <dbReference type="PROSITE" id="PS50880"/>
    </source>
</evidence>
<dbReference type="InterPro" id="IPR006171">
    <property type="entry name" value="TOPRIM_dom"/>
</dbReference>
<dbReference type="Pfam" id="PF21176">
    <property type="entry name" value="RecR_HhH"/>
    <property type="match status" value="1"/>
</dbReference>
<dbReference type="PROSITE" id="PS01300">
    <property type="entry name" value="RECR"/>
    <property type="match status" value="1"/>
</dbReference>
<dbReference type="Pfam" id="PF21175">
    <property type="entry name" value="RecR_C"/>
    <property type="match status" value="1"/>
</dbReference>
<dbReference type="PANTHER" id="PTHR30446:SF0">
    <property type="entry name" value="RECOMBINATION PROTEIN RECR"/>
    <property type="match status" value="1"/>
</dbReference>
<evidence type="ECO:0000313" key="10">
    <source>
        <dbReference type="Proteomes" id="UP000503820"/>
    </source>
</evidence>
<feature type="zinc finger region" description="C4-type" evidence="7">
    <location>
        <begin position="58"/>
        <end position="73"/>
    </location>
</feature>
<reference evidence="9 10" key="1">
    <citation type="submission" date="2020-05" db="EMBL/GenBank/DDBJ databases">
        <title>Draft genome sequence of Desulfovibrio psychrotolerans JS1T.</title>
        <authorList>
            <person name="Ueno A."/>
            <person name="Tamazawa S."/>
            <person name="Tamamura S."/>
            <person name="Murakami T."/>
            <person name="Kiyama T."/>
            <person name="Inomata H."/>
            <person name="Amano Y."/>
            <person name="Miyakawa K."/>
            <person name="Tamaki H."/>
            <person name="Naganuma T."/>
            <person name="Kaneko K."/>
        </authorList>
    </citation>
    <scope>NUCLEOTIDE SEQUENCE [LARGE SCALE GENOMIC DNA]</scope>
    <source>
        <strain evidence="9 10">JS1</strain>
    </source>
</reference>
<evidence type="ECO:0000256" key="5">
    <source>
        <dbReference type="ARBA" id="ARBA00023172"/>
    </source>
</evidence>
<accession>A0A7J0BZK1</accession>
<evidence type="ECO:0000256" key="2">
    <source>
        <dbReference type="ARBA" id="ARBA00022763"/>
    </source>
</evidence>
<evidence type="ECO:0000256" key="3">
    <source>
        <dbReference type="ARBA" id="ARBA00022771"/>
    </source>
</evidence>
<gene>
    <name evidence="7 9" type="primary">recR</name>
    <name evidence="9" type="ORF">DSM19430T_32550</name>
</gene>
<dbReference type="Pfam" id="PF02132">
    <property type="entry name" value="RecR_ZnF"/>
    <property type="match status" value="1"/>
</dbReference>
<keyword evidence="6 7" id="KW-0234">DNA repair</keyword>
<name>A0A7J0BZK1_9BACT</name>
<feature type="domain" description="Toprim" evidence="8">
    <location>
        <begin position="81"/>
        <end position="178"/>
    </location>
</feature>
<dbReference type="Proteomes" id="UP000503820">
    <property type="component" value="Unassembled WGS sequence"/>
</dbReference>
<keyword evidence="1 7" id="KW-0479">Metal-binding</keyword>
<dbReference type="InterPro" id="IPR023627">
    <property type="entry name" value="Rcmb_RecR"/>
</dbReference>
<dbReference type="GO" id="GO:0008270">
    <property type="term" value="F:zinc ion binding"/>
    <property type="evidence" value="ECO:0007669"/>
    <property type="project" value="UniProtKB-KW"/>
</dbReference>
<dbReference type="NCBIfam" id="TIGR00615">
    <property type="entry name" value="recR"/>
    <property type="match status" value="1"/>
</dbReference>
<keyword evidence="10" id="KW-1185">Reference proteome</keyword>
<dbReference type="SUPFAM" id="SSF111304">
    <property type="entry name" value="Recombination protein RecR"/>
    <property type="match status" value="1"/>
</dbReference>
<dbReference type="PROSITE" id="PS50880">
    <property type="entry name" value="TOPRIM"/>
    <property type="match status" value="1"/>
</dbReference>
<dbReference type="PANTHER" id="PTHR30446">
    <property type="entry name" value="RECOMBINATION PROTEIN RECR"/>
    <property type="match status" value="1"/>
</dbReference>
<dbReference type="InterPro" id="IPR034137">
    <property type="entry name" value="TOPRIM_RecR"/>
</dbReference>
<dbReference type="EMBL" id="BLVP01000043">
    <property type="protein sequence ID" value="GFM38571.1"/>
    <property type="molecule type" value="Genomic_DNA"/>
</dbReference>
<dbReference type="CDD" id="cd01025">
    <property type="entry name" value="TOPRIM_recR"/>
    <property type="match status" value="1"/>
</dbReference>
<comment type="function">
    <text evidence="7">May play a role in DNA repair. It seems to be involved in an RecBC-independent recombinational process of DNA repair. It may act with RecF and RecO.</text>
</comment>
<evidence type="ECO:0000256" key="7">
    <source>
        <dbReference type="HAMAP-Rule" id="MF_00017"/>
    </source>
</evidence>
<dbReference type="HAMAP" id="MF_00017">
    <property type="entry name" value="RecR"/>
    <property type="match status" value="1"/>
</dbReference>
<keyword evidence="3 7" id="KW-0863">Zinc-finger</keyword>
<dbReference type="GO" id="GO:0003677">
    <property type="term" value="F:DNA binding"/>
    <property type="evidence" value="ECO:0007669"/>
    <property type="project" value="UniProtKB-UniRule"/>
</dbReference>
<comment type="caution">
    <text evidence="9">The sequence shown here is derived from an EMBL/GenBank/DDBJ whole genome shotgun (WGS) entry which is preliminary data.</text>
</comment>
<keyword evidence="5 7" id="KW-0233">DNA recombination</keyword>
<keyword evidence="4 7" id="KW-0862">Zinc</keyword>
<evidence type="ECO:0000256" key="1">
    <source>
        <dbReference type="ARBA" id="ARBA00022723"/>
    </source>
</evidence>
<dbReference type="Pfam" id="PF13662">
    <property type="entry name" value="Toprim_4"/>
    <property type="match status" value="1"/>
</dbReference>
<dbReference type="Gene3D" id="3.40.1360.10">
    <property type="match status" value="1"/>
</dbReference>